<dbReference type="AlphaFoldDB" id="A0A1F6CBX6"/>
<sequence length="164" mass="18025">MIIVADAGPLLHLFWVNASSWALPPHSIDVVNEVWEEVESHAPAALQDTRLRRVVTSVQEPQDITRRNLDRGERVALSYAISQRKAGQDVLVLCDERQARLACSELSLPVVGSIGLIVEAFRAGRVSLEVASVALRNLPGPGRLHIKLQLVESVLATLKEPRES</sequence>
<dbReference type="Proteomes" id="UP000178606">
    <property type="component" value="Unassembled WGS sequence"/>
</dbReference>
<dbReference type="Pfam" id="PF11848">
    <property type="entry name" value="DUF3368"/>
    <property type="match status" value="1"/>
</dbReference>
<proteinExistence type="predicted"/>
<comment type="caution">
    <text evidence="1">The sequence shown here is derived from an EMBL/GenBank/DDBJ whole genome shotgun (WGS) entry which is preliminary data.</text>
</comment>
<protein>
    <recommendedName>
        <fullName evidence="3">DUF3368 domain-containing protein</fullName>
    </recommendedName>
</protein>
<dbReference type="EMBL" id="MFKF01000286">
    <property type="protein sequence ID" value="OGG46745.1"/>
    <property type="molecule type" value="Genomic_DNA"/>
</dbReference>
<evidence type="ECO:0000313" key="1">
    <source>
        <dbReference type="EMBL" id="OGG46745.1"/>
    </source>
</evidence>
<reference evidence="1 2" key="1">
    <citation type="journal article" date="2016" name="Nat. Commun.">
        <title>Thousands of microbial genomes shed light on interconnected biogeochemical processes in an aquifer system.</title>
        <authorList>
            <person name="Anantharaman K."/>
            <person name="Brown C.T."/>
            <person name="Hug L.A."/>
            <person name="Sharon I."/>
            <person name="Castelle C.J."/>
            <person name="Probst A.J."/>
            <person name="Thomas B.C."/>
            <person name="Singh A."/>
            <person name="Wilkins M.J."/>
            <person name="Karaoz U."/>
            <person name="Brodie E.L."/>
            <person name="Williams K.H."/>
            <person name="Hubbard S.S."/>
            <person name="Banfield J.F."/>
        </authorList>
    </citation>
    <scope>NUCLEOTIDE SEQUENCE [LARGE SCALE GENOMIC DNA]</scope>
    <source>
        <strain evidence="2">RIFCSPLOWO2_12_FULL_64_10</strain>
    </source>
</reference>
<gene>
    <name evidence="1" type="ORF">A3F84_18165</name>
</gene>
<name>A0A1F6CBX6_HANXR</name>
<accession>A0A1F6CBX6</accession>
<organism evidence="1 2">
    <name type="scientific">Handelsmanbacteria sp. (strain RIFCSPLOWO2_12_FULL_64_10)</name>
    <dbReference type="NCBI Taxonomy" id="1817868"/>
    <lineage>
        <taxon>Bacteria</taxon>
        <taxon>Candidatus Handelsmaniibacteriota</taxon>
    </lineage>
</organism>
<evidence type="ECO:0008006" key="3">
    <source>
        <dbReference type="Google" id="ProtNLM"/>
    </source>
</evidence>
<dbReference type="InterPro" id="IPR021799">
    <property type="entry name" value="PIN-like_prokaryotic"/>
</dbReference>
<evidence type="ECO:0000313" key="2">
    <source>
        <dbReference type="Proteomes" id="UP000178606"/>
    </source>
</evidence>